<reference evidence="2" key="1">
    <citation type="submission" date="2022-11" db="UniProtKB">
        <authorList>
            <consortium name="WormBaseParasite"/>
        </authorList>
    </citation>
    <scope>IDENTIFICATION</scope>
</reference>
<proteinExistence type="predicted"/>
<name>A0AC34Q483_9BILA</name>
<organism evidence="1 2">
    <name type="scientific">Panagrolaimus sp. JU765</name>
    <dbReference type="NCBI Taxonomy" id="591449"/>
    <lineage>
        <taxon>Eukaryota</taxon>
        <taxon>Metazoa</taxon>
        <taxon>Ecdysozoa</taxon>
        <taxon>Nematoda</taxon>
        <taxon>Chromadorea</taxon>
        <taxon>Rhabditida</taxon>
        <taxon>Tylenchina</taxon>
        <taxon>Panagrolaimomorpha</taxon>
        <taxon>Panagrolaimoidea</taxon>
        <taxon>Panagrolaimidae</taxon>
        <taxon>Panagrolaimus</taxon>
    </lineage>
</organism>
<evidence type="ECO:0000313" key="2">
    <source>
        <dbReference type="WBParaSite" id="JU765_v2.g12819.t1"/>
    </source>
</evidence>
<sequence length="77" mass="8491">MLHCVTPLPTLDSVPGAMGASCSTPIEGDDSEDSIPFYKAVQESDEFFENGQANKQLMVENPGFKPKIWANWKFPLS</sequence>
<dbReference type="Proteomes" id="UP000887576">
    <property type="component" value="Unplaced"/>
</dbReference>
<accession>A0AC34Q483</accession>
<evidence type="ECO:0000313" key="1">
    <source>
        <dbReference type="Proteomes" id="UP000887576"/>
    </source>
</evidence>
<protein>
    <submittedName>
        <fullName evidence="2">Uncharacterized protein</fullName>
    </submittedName>
</protein>
<dbReference type="WBParaSite" id="JU765_v2.g12819.t1">
    <property type="protein sequence ID" value="JU765_v2.g12819.t1"/>
    <property type="gene ID" value="JU765_v2.g12819"/>
</dbReference>